<proteinExistence type="predicted"/>
<evidence type="ECO:0000256" key="1">
    <source>
        <dbReference type="ARBA" id="ARBA00004162"/>
    </source>
</evidence>
<dbReference type="AlphaFoldDB" id="A0A1G8AI29"/>
<keyword evidence="5 6" id="KW-0472">Membrane</keyword>
<dbReference type="Proteomes" id="UP000199163">
    <property type="component" value="Unassembled WGS sequence"/>
</dbReference>
<keyword evidence="4 6" id="KW-1133">Transmembrane helix</keyword>
<reference evidence="8 9" key="1">
    <citation type="submission" date="2016-10" db="EMBL/GenBank/DDBJ databases">
        <authorList>
            <person name="de Groot N.N."/>
        </authorList>
    </citation>
    <scope>NUCLEOTIDE SEQUENCE [LARGE SCALE GENOMIC DNA]</scope>
    <source>
        <strain evidence="8 9">DSM 21632</strain>
    </source>
</reference>
<keyword evidence="3 6" id="KW-0812">Transmembrane</keyword>
<evidence type="ECO:0000259" key="7">
    <source>
        <dbReference type="Pfam" id="PF04024"/>
    </source>
</evidence>
<evidence type="ECO:0000256" key="5">
    <source>
        <dbReference type="ARBA" id="ARBA00023136"/>
    </source>
</evidence>
<feature type="transmembrane region" description="Helical" evidence="6">
    <location>
        <begin position="33"/>
        <end position="58"/>
    </location>
</feature>
<evidence type="ECO:0000256" key="4">
    <source>
        <dbReference type="ARBA" id="ARBA00022989"/>
    </source>
</evidence>
<comment type="subcellular location">
    <subcellularLocation>
        <location evidence="1">Cell membrane</location>
        <topology evidence="1">Single-pass membrane protein</topology>
    </subcellularLocation>
</comment>
<organism evidence="8 9">
    <name type="scientific">Alteribacillus persepolensis</name>
    <dbReference type="NCBI Taxonomy" id="568899"/>
    <lineage>
        <taxon>Bacteria</taxon>
        <taxon>Bacillati</taxon>
        <taxon>Bacillota</taxon>
        <taxon>Bacilli</taxon>
        <taxon>Bacillales</taxon>
        <taxon>Bacillaceae</taxon>
        <taxon>Alteribacillus</taxon>
    </lineage>
</organism>
<sequence>MKKLYRSKQNRMLAGVCGGIANYFNVDPTLIRIITVVIAIITWGLPVPLAYIVLAIIMPNEGDHAE</sequence>
<dbReference type="STRING" id="568899.SAMN05192534_102171"/>
<accession>A0A1G8AI29</accession>
<dbReference type="InterPro" id="IPR007168">
    <property type="entry name" value="Phageshock_PspC_N"/>
</dbReference>
<protein>
    <submittedName>
        <fullName evidence="8">Phage shock protein C (PspC) family protein</fullName>
    </submittedName>
</protein>
<dbReference type="Pfam" id="PF04024">
    <property type="entry name" value="PspC"/>
    <property type="match status" value="1"/>
</dbReference>
<name>A0A1G8AI29_9BACI</name>
<dbReference type="InterPro" id="IPR052027">
    <property type="entry name" value="PspC"/>
</dbReference>
<dbReference type="GO" id="GO:0005886">
    <property type="term" value="C:plasma membrane"/>
    <property type="evidence" value="ECO:0007669"/>
    <property type="project" value="UniProtKB-SubCell"/>
</dbReference>
<dbReference type="EMBL" id="FNDK01000002">
    <property type="protein sequence ID" value="SDH20608.1"/>
    <property type="molecule type" value="Genomic_DNA"/>
</dbReference>
<evidence type="ECO:0000313" key="8">
    <source>
        <dbReference type="EMBL" id="SDH20608.1"/>
    </source>
</evidence>
<evidence type="ECO:0000256" key="2">
    <source>
        <dbReference type="ARBA" id="ARBA00022475"/>
    </source>
</evidence>
<evidence type="ECO:0000256" key="3">
    <source>
        <dbReference type="ARBA" id="ARBA00022692"/>
    </source>
</evidence>
<keyword evidence="9" id="KW-1185">Reference proteome</keyword>
<evidence type="ECO:0000256" key="6">
    <source>
        <dbReference type="SAM" id="Phobius"/>
    </source>
</evidence>
<feature type="domain" description="Phage shock protein PspC N-terminal" evidence="7">
    <location>
        <begin position="2"/>
        <end position="61"/>
    </location>
</feature>
<evidence type="ECO:0000313" key="9">
    <source>
        <dbReference type="Proteomes" id="UP000199163"/>
    </source>
</evidence>
<gene>
    <name evidence="8" type="ORF">SAMN05192534_102171</name>
</gene>
<dbReference type="RefSeq" id="WP_175487362.1">
    <property type="nucleotide sequence ID" value="NZ_FNDK01000002.1"/>
</dbReference>
<dbReference type="PANTHER" id="PTHR33885:SF3">
    <property type="entry name" value="PHAGE SHOCK PROTEIN C"/>
    <property type="match status" value="1"/>
</dbReference>
<dbReference type="PANTHER" id="PTHR33885">
    <property type="entry name" value="PHAGE SHOCK PROTEIN C"/>
    <property type="match status" value="1"/>
</dbReference>
<keyword evidence="2" id="KW-1003">Cell membrane</keyword>